<evidence type="ECO:0000313" key="2">
    <source>
        <dbReference type="Proteomes" id="UP000430519"/>
    </source>
</evidence>
<dbReference type="PIRSF" id="PIRSF014677">
    <property type="entry name" value="UCP014677"/>
    <property type="match status" value="1"/>
</dbReference>
<protein>
    <submittedName>
        <fullName evidence="1">Uncharacterized protein</fullName>
    </submittedName>
</protein>
<reference evidence="1 2" key="1">
    <citation type="submission" date="2019-11" db="EMBL/GenBank/DDBJ databases">
        <title>Genome sequence of Deinococcus xianganensis Y35, AI-2 producing algicidal bacterium, isolated from lake water.</title>
        <authorList>
            <person name="Li Y."/>
        </authorList>
    </citation>
    <scope>NUCLEOTIDE SEQUENCE [LARGE SCALE GENOMIC DNA]</scope>
    <source>
        <strain evidence="1 2">Y35</strain>
    </source>
</reference>
<gene>
    <name evidence="1" type="ORF">GLX28_16540</name>
</gene>
<dbReference type="InterPro" id="IPR011202">
    <property type="entry name" value="UCP014677"/>
</dbReference>
<dbReference type="Pfam" id="PF13289">
    <property type="entry name" value="SIR2_2"/>
    <property type="match status" value="1"/>
</dbReference>
<dbReference type="RefSeq" id="WP_160981386.1">
    <property type="nucleotide sequence ID" value="NZ_WVHK01000082.1"/>
</dbReference>
<name>A0A6I4YMZ3_9DEIO</name>
<sequence>MPTPVEDEFSQRLSGFSSAPFLFVGSGMSRRYYDLPDWPTLLKELCGLVGINFQRISTQVSGDLPSIASVLASEFHPIWFENRQFEKSRRKFEGIARVISDPLKFEAANIIASKDKFNEQYAEEIDNFSKIVIDGVITTNYDTLLERVFGEDLKAFIGQSSMLKAPVQKIGEIYKIHGCITKPQSLTLTLEDYKEFNRRNFYIAAILTQIFTEHPIIFLGYSISDPNIRTILSNIVENLDAELLNAMSDRFFFVERCNSPHEEAILPTLMHFGSIQLPVTKIKAFDYSNIYRPLMGFQRSISPKILRLFKETAYTIALQKSPEKRILTAELSPKTDSELEFVFGHGVMEKSGLKGVFGIDRDDILQYVINGESAYSSEDLWLGLRNVSKNQRLIPSCSILVKTGRAKFVDGGWQISLPDDLTQNQKQVIMKSFLYDESEYRYSSSYQSVLDFRKENKNVKDVIRNYGRGIESLKRMAWLKMRDIEISDLREYLINIHADSLGNFHTVYVKLIMMLDFLENAYQSEKPKKAKLL</sequence>
<proteinExistence type="predicted"/>
<evidence type="ECO:0000313" key="1">
    <source>
        <dbReference type="EMBL" id="MXV21236.1"/>
    </source>
</evidence>
<dbReference type="AlphaFoldDB" id="A0A6I4YMZ3"/>
<keyword evidence="2" id="KW-1185">Reference proteome</keyword>
<dbReference type="Proteomes" id="UP000430519">
    <property type="component" value="Unassembled WGS sequence"/>
</dbReference>
<dbReference type="EMBL" id="WVHK01000082">
    <property type="protein sequence ID" value="MXV21236.1"/>
    <property type="molecule type" value="Genomic_DNA"/>
</dbReference>
<organism evidence="1 2">
    <name type="scientific">Deinococcus xianganensis</name>
    <dbReference type="NCBI Taxonomy" id="1507289"/>
    <lineage>
        <taxon>Bacteria</taxon>
        <taxon>Thermotogati</taxon>
        <taxon>Deinococcota</taxon>
        <taxon>Deinococci</taxon>
        <taxon>Deinococcales</taxon>
        <taxon>Deinococcaceae</taxon>
        <taxon>Deinococcus</taxon>
    </lineage>
</organism>
<comment type="caution">
    <text evidence="1">The sequence shown here is derived from an EMBL/GenBank/DDBJ whole genome shotgun (WGS) entry which is preliminary data.</text>
</comment>
<accession>A0A6I4YMZ3</accession>